<evidence type="ECO:0000256" key="1">
    <source>
        <dbReference type="SAM" id="SignalP"/>
    </source>
</evidence>
<dbReference type="AlphaFoldDB" id="A0A096CRC5"/>
<dbReference type="PANTHER" id="PTHR30024">
    <property type="entry name" value="ALIPHATIC SULFONATES-BINDING PROTEIN-RELATED"/>
    <property type="match status" value="1"/>
</dbReference>
<feature type="signal peptide" evidence="1">
    <location>
        <begin position="1"/>
        <end position="22"/>
    </location>
</feature>
<dbReference type="RefSeq" id="WP_009257235.1">
    <property type="nucleotide sequence ID" value="NZ_KN174161.1"/>
</dbReference>
<dbReference type="SUPFAM" id="SSF53850">
    <property type="entry name" value="Periplasmic binding protein-like II"/>
    <property type="match status" value="1"/>
</dbReference>
<keyword evidence="3" id="KW-1185">Reference proteome</keyword>
<evidence type="ECO:0008006" key="4">
    <source>
        <dbReference type="Google" id="ProtNLM"/>
    </source>
</evidence>
<dbReference type="Gene3D" id="3.40.190.10">
    <property type="entry name" value="Periplasmic binding protein-like II"/>
    <property type="match status" value="2"/>
</dbReference>
<protein>
    <recommendedName>
        <fullName evidence="4">SsuA/THI5-like domain-containing protein</fullName>
    </recommendedName>
</protein>
<organism evidence="2 3">
    <name type="scientific">Flavonifractor plautii 1_3_50AFAA</name>
    <dbReference type="NCBI Taxonomy" id="742738"/>
    <lineage>
        <taxon>Bacteria</taxon>
        <taxon>Bacillati</taxon>
        <taxon>Bacillota</taxon>
        <taxon>Clostridia</taxon>
        <taxon>Eubacteriales</taxon>
        <taxon>Oscillospiraceae</taxon>
        <taxon>Flavonifractor</taxon>
    </lineage>
</organism>
<feature type="chain" id="PRO_5001925460" description="SsuA/THI5-like domain-containing protein" evidence="1">
    <location>
        <begin position="23"/>
        <end position="372"/>
    </location>
</feature>
<reference evidence="2 3" key="1">
    <citation type="submission" date="2011-08" db="EMBL/GenBank/DDBJ databases">
        <title>The Genome Sequence of Clostridium orbiscindens 1_3_50AFAA.</title>
        <authorList>
            <consortium name="The Broad Institute Genome Sequencing Platform"/>
            <person name="Earl A."/>
            <person name="Ward D."/>
            <person name="Feldgarden M."/>
            <person name="Gevers D."/>
            <person name="Daigneault M."/>
            <person name="Strauss J."/>
            <person name="Allen-Vercoe E."/>
            <person name="Young S.K."/>
            <person name="Zeng Q."/>
            <person name="Gargeya S."/>
            <person name="Fitzgerald M."/>
            <person name="Haas B."/>
            <person name="Abouelleil A."/>
            <person name="Alvarado L."/>
            <person name="Arachchi H.M."/>
            <person name="Berlin A."/>
            <person name="Brown A."/>
            <person name="Chapman S.B."/>
            <person name="Chen Z."/>
            <person name="Dunbar C."/>
            <person name="Freedman E."/>
            <person name="Gearin G."/>
            <person name="Gellesch M."/>
            <person name="Goldberg J."/>
            <person name="Griggs A."/>
            <person name="Gujja S."/>
            <person name="Heiman D."/>
            <person name="Howarth C."/>
            <person name="Larson L."/>
            <person name="Lui A."/>
            <person name="MacDonald P.J.P."/>
            <person name="Montmayeur A."/>
            <person name="Murphy C."/>
            <person name="Neiman D."/>
            <person name="Pearson M."/>
            <person name="Priest M."/>
            <person name="Roberts A."/>
            <person name="Saif S."/>
            <person name="Shea T."/>
            <person name="Shenoy N."/>
            <person name="Sisk P."/>
            <person name="Stolte C."/>
            <person name="Sykes S."/>
            <person name="Wortman J."/>
            <person name="Nusbaum C."/>
            <person name="Birren B."/>
        </authorList>
    </citation>
    <scope>NUCLEOTIDE SEQUENCE [LARGE SCALE GENOMIC DNA]</scope>
    <source>
        <strain evidence="2 3">1_3_50AFAA</strain>
    </source>
</reference>
<dbReference type="HOGENOM" id="CLU_060267_0_0_9"/>
<dbReference type="EMBL" id="ADLO01000008">
    <property type="protein sequence ID" value="KGF57312.1"/>
    <property type="molecule type" value="Genomic_DNA"/>
</dbReference>
<evidence type="ECO:0000313" key="3">
    <source>
        <dbReference type="Proteomes" id="UP000029585"/>
    </source>
</evidence>
<dbReference type="PATRIC" id="fig|742738.3.peg.259"/>
<dbReference type="Pfam" id="PF13379">
    <property type="entry name" value="NMT1_2"/>
    <property type="match status" value="1"/>
</dbReference>
<keyword evidence="1" id="KW-0732">Signal</keyword>
<proteinExistence type="predicted"/>
<evidence type="ECO:0000313" key="2">
    <source>
        <dbReference type="EMBL" id="KGF57312.1"/>
    </source>
</evidence>
<dbReference type="Proteomes" id="UP000029585">
    <property type="component" value="Unassembled WGS sequence"/>
</dbReference>
<comment type="caution">
    <text evidence="2">The sequence shown here is derived from an EMBL/GenBank/DDBJ whole genome shotgun (WGS) entry which is preliminary data.</text>
</comment>
<accession>A0A096CRC5</accession>
<gene>
    <name evidence="2" type="ORF">HMPREF9460_00246</name>
</gene>
<dbReference type="eggNOG" id="COG0715">
    <property type="taxonomic scope" value="Bacteria"/>
</dbReference>
<sequence>MKSTLKKALSLALSLTLTISLAACGSSGNTTPSTDPAASGGSADSGDLSRIHLKVGGQIRQTSLYLYYARDMGLFEDAGLDVEVVTLASGPAINEAMTAGELDIACSGMASVYILGTGRFTYVFDTTINSGGQSMYARADSDIVKAGNYNGTNLIGSPDTVKGATMIGLFASTAQYNAIAYAEAMGLTAEDVNLVNMDHAQGYQAFISGEGDILSTTPPYSSMLDADPNYVMVADMPDLMDGAPLVDSLVVTNELDENYHDVVVAFAECCFEAMDQLAKDDELRAEYATNLYLNEGGVTYSEEDMAAEIANVTYWTWEELENPPFEPGTTMRTMAQFFIDQGQIEADSLSNITDSLKYETYRTEILDYHNSH</sequence>
<dbReference type="PROSITE" id="PS51257">
    <property type="entry name" value="PROKAR_LIPOPROTEIN"/>
    <property type="match status" value="1"/>
</dbReference>
<name>A0A096CRC5_FLAPL</name>